<sequence>MNLPKSAHTDLPWRIHELTPDFQVYDVWALPTPGAADDFQLLIDLFAGGDTASNPSPIARLLFSIRWKLGELFGWDKASAGVGTRVQSLRDRLPADLPASGPEFTQLPFNSVYLTGNEWAAEMANRTVHAVMHLSWVPGSSGGYRGQMAVLVRPNGWWGRAYMGLIGPFRHLLVYPPLMRGIAAEWRERLNA</sequence>
<reference evidence="1 2" key="1">
    <citation type="journal article" date="2019" name="Int. J. Syst. Evol. Microbiol.">
        <title>The Global Catalogue of Microorganisms (GCM) 10K type strain sequencing project: providing services to taxonomists for standard genome sequencing and annotation.</title>
        <authorList>
            <consortium name="The Broad Institute Genomics Platform"/>
            <consortium name="The Broad Institute Genome Sequencing Center for Infectious Disease"/>
            <person name="Wu L."/>
            <person name="Ma J."/>
        </authorList>
    </citation>
    <scope>NUCLEOTIDE SEQUENCE [LARGE SCALE GENOMIC DNA]</scope>
    <source>
        <strain evidence="1 2">JCM 15572</strain>
    </source>
</reference>
<evidence type="ECO:0008006" key="3">
    <source>
        <dbReference type="Google" id="ProtNLM"/>
    </source>
</evidence>
<accession>A0ABN2CFS4</accession>
<name>A0ABN2CFS4_9ACTN</name>
<dbReference type="Pfam" id="PF11066">
    <property type="entry name" value="DUF2867"/>
    <property type="match status" value="1"/>
</dbReference>
<dbReference type="EMBL" id="BAAAPH010000003">
    <property type="protein sequence ID" value="GAA1556934.1"/>
    <property type="molecule type" value="Genomic_DNA"/>
</dbReference>
<comment type="caution">
    <text evidence="1">The sequence shown here is derived from an EMBL/GenBank/DDBJ whole genome shotgun (WGS) entry which is preliminary data.</text>
</comment>
<dbReference type="Proteomes" id="UP001501705">
    <property type="component" value="Unassembled WGS sequence"/>
</dbReference>
<organism evidence="1 2">
    <name type="scientific">Kribbella hippodromi</name>
    <dbReference type="NCBI Taxonomy" id="434347"/>
    <lineage>
        <taxon>Bacteria</taxon>
        <taxon>Bacillati</taxon>
        <taxon>Actinomycetota</taxon>
        <taxon>Actinomycetes</taxon>
        <taxon>Propionibacteriales</taxon>
        <taxon>Kribbellaceae</taxon>
        <taxon>Kribbella</taxon>
    </lineage>
</organism>
<gene>
    <name evidence="1" type="ORF">GCM10009804_12200</name>
</gene>
<evidence type="ECO:0000313" key="2">
    <source>
        <dbReference type="Proteomes" id="UP001501705"/>
    </source>
</evidence>
<dbReference type="InterPro" id="IPR021295">
    <property type="entry name" value="DUF2867"/>
</dbReference>
<protein>
    <recommendedName>
        <fullName evidence="3">DUF2867 domain-containing protein</fullName>
    </recommendedName>
</protein>
<dbReference type="RefSeq" id="WP_344232344.1">
    <property type="nucleotide sequence ID" value="NZ_BAAAPH010000003.1"/>
</dbReference>
<proteinExistence type="predicted"/>
<keyword evidence="2" id="KW-1185">Reference proteome</keyword>
<evidence type="ECO:0000313" key="1">
    <source>
        <dbReference type="EMBL" id="GAA1556934.1"/>
    </source>
</evidence>